<feature type="region of interest" description="Disordered" evidence="1">
    <location>
        <begin position="416"/>
        <end position="444"/>
    </location>
</feature>
<dbReference type="EMBL" id="VOSL01000043">
    <property type="protein sequence ID" value="TXD36764.1"/>
    <property type="molecule type" value="Genomic_DNA"/>
</dbReference>
<protein>
    <submittedName>
        <fullName evidence="3">Uncharacterized protein</fullName>
    </submittedName>
</protein>
<organism evidence="3 4">
    <name type="scientific">Lujinxingia vulgaris</name>
    <dbReference type="NCBI Taxonomy" id="2600176"/>
    <lineage>
        <taxon>Bacteria</taxon>
        <taxon>Deltaproteobacteria</taxon>
        <taxon>Bradymonadales</taxon>
        <taxon>Lujinxingiaceae</taxon>
        <taxon>Lujinxingia</taxon>
    </lineage>
</organism>
<dbReference type="Proteomes" id="UP000321046">
    <property type="component" value="Unassembled WGS sequence"/>
</dbReference>
<reference evidence="3 4" key="1">
    <citation type="submission" date="2019-08" db="EMBL/GenBank/DDBJ databases">
        <title>Bradymonadales sp. TMQ2.</title>
        <authorList>
            <person name="Liang Q."/>
        </authorList>
    </citation>
    <scope>NUCLEOTIDE SEQUENCE [LARGE SCALE GENOMIC DNA]</scope>
    <source>
        <strain evidence="3 4">TMQ2</strain>
    </source>
</reference>
<evidence type="ECO:0000313" key="4">
    <source>
        <dbReference type="Proteomes" id="UP000321046"/>
    </source>
</evidence>
<dbReference type="RefSeq" id="WP_146974081.1">
    <property type="nucleotide sequence ID" value="NZ_VOSL01000043.1"/>
</dbReference>
<gene>
    <name evidence="3" type="ORF">FRC96_08545</name>
</gene>
<evidence type="ECO:0000313" key="3">
    <source>
        <dbReference type="EMBL" id="TXD36764.1"/>
    </source>
</evidence>
<accession>A0A5C6XH29</accession>
<evidence type="ECO:0000256" key="2">
    <source>
        <dbReference type="SAM" id="SignalP"/>
    </source>
</evidence>
<comment type="caution">
    <text evidence="3">The sequence shown here is derived from an EMBL/GenBank/DDBJ whole genome shotgun (WGS) entry which is preliminary data.</text>
</comment>
<keyword evidence="2" id="KW-0732">Signal</keyword>
<evidence type="ECO:0000256" key="1">
    <source>
        <dbReference type="SAM" id="MobiDB-lite"/>
    </source>
</evidence>
<dbReference type="AlphaFoldDB" id="A0A5C6XH29"/>
<feature type="chain" id="PRO_5022907078" evidence="2">
    <location>
        <begin position="29"/>
        <end position="467"/>
    </location>
</feature>
<dbReference type="NCBIfam" id="NF045524">
    <property type="entry name" value="MXAN_6640_HExxH"/>
    <property type="match status" value="1"/>
</dbReference>
<dbReference type="OrthoDB" id="2079373at2"/>
<feature type="signal peptide" evidence="2">
    <location>
        <begin position="1"/>
        <end position="28"/>
    </location>
</feature>
<feature type="compositionally biased region" description="Basic and acidic residues" evidence="1">
    <location>
        <begin position="418"/>
        <end position="434"/>
    </location>
</feature>
<sequence>MQRYAQQRIVAAALAAAALVVGVSEAQALRPTNPGHPQSYGVEARYLDSTGGHVRVWYVTEGEHRSPRVAEDGETPEIADMVAEVGDDVFEAMATHGFRLPLVDSELYPTSADDGGDGRFDIYLINFEAGDGQFVPEYCTSESPERCAGYAMLDHAFMPLYYPSRELAVKIVVSHEIFHAVQAAYRADWPGWASEGSASWYEELVYPEQDDFERLTGYYFEDSARSLNDRARGPSDGFSYGAGIFFYFLDVVFGPEMIVAVAERFATSETIEDALQAELLDNFSEADDAVELFAIYNLFTGELAGEGEGYPQAERFAGVEVVELPGDGAFNWEQNVDAFSARFARWEVTVPMTLTPVEAEGWPAARLALIRGGQQENDGYESLEVGDTVEVGPEDSPVYLVASQGLEEDAVISAQGRVLREDPQVPSNDGRDEEGGGCSQAGSGSTSGVVWALLGLCLMGRRVRRKR</sequence>
<proteinExistence type="predicted"/>
<name>A0A5C6XH29_9DELT</name>